<dbReference type="Gene3D" id="1.10.510.10">
    <property type="entry name" value="Transferase(Phosphotransferase) domain 1"/>
    <property type="match status" value="1"/>
</dbReference>
<dbReference type="InterPro" id="IPR051348">
    <property type="entry name" value="U-box_ubiquitin_ligases"/>
</dbReference>
<feature type="domain" description="U-box" evidence="11">
    <location>
        <begin position="904"/>
        <end position="976"/>
    </location>
</feature>
<dbReference type="FunFam" id="3.30.200.20:FF:000162">
    <property type="entry name" value="Adenine nucleotide alpha hydrolase-like domain kinase"/>
    <property type="match status" value="1"/>
</dbReference>
<dbReference type="InterPro" id="IPR011009">
    <property type="entry name" value="Kinase-like_dom_sf"/>
</dbReference>
<dbReference type="Gene3D" id="3.30.200.20">
    <property type="entry name" value="Phosphorylase Kinase, domain 1"/>
    <property type="match status" value="1"/>
</dbReference>
<dbReference type="Gene3D" id="3.30.40.10">
    <property type="entry name" value="Zinc/RING finger domain, C3HC4 (zinc finger)"/>
    <property type="match status" value="1"/>
</dbReference>
<proteinExistence type="predicted"/>
<dbReference type="SMART" id="SM00504">
    <property type="entry name" value="Ubox"/>
    <property type="match status" value="1"/>
</dbReference>
<protein>
    <recommendedName>
        <fullName evidence="3">RING-type E3 ubiquitin transferase</fullName>
        <ecNumber evidence="3">2.3.2.27</ecNumber>
    </recommendedName>
</protein>
<evidence type="ECO:0000259" key="10">
    <source>
        <dbReference type="PROSITE" id="PS50011"/>
    </source>
</evidence>
<dbReference type="InterPro" id="IPR013083">
    <property type="entry name" value="Znf_RING/FYVE/PHD"/>
</dbReference>
<dbReference type="SUPFAM" id="SSF56112">
    <property type="entry name" value="Protein kinase-like (PK-like)"/>
    <property type="match status" value="1"/>
</dbReference>
<dbReference type="GO" id="GO:0004672">
    <property type="term" value="F:protein kinase activity"/>
    <property type="evidence" value="ECO:0007669"/>
    <property type="project" value="InterPro"/>
</dbReference>
<evidence type="ECO:0000256" key="2">
    <source>
        <dbReference type="ARBA" id="ARBA00004906"/>
    </source>
</evidence>
<keyword evidence="8" id="KW-0175">Coiled coil</keyword>
<dbReference type="GO" id="GO:0005524">
    <property type="term" value="F:ATP binding"/>
    <property type="evidence" value="ECO:0007669"/>
    <property type="project" value="UniProtKB-KW"/>
</dbReference>
<dbReference type="Gene3D" id="3.40.50.620">
    <property type="entry name" value="HUPs"/>
    <property type="match status" value="1"/>
</dbReference>
<keyword evidence="7" id="KW-0067">ATP-binding</keyword>
<dbReference type="InterPro" id="IPR014729">
    <property type="entry name" value="Rossmann-like_a/b/a_fold"/>
</dbReference>
<dbReference type="CDD" id="cd01989">
    <property type="entry name" value="USP_STK_Ubox_N"/>
    <property type="match status" value="1"/>
</dbReference>
<dbReference type="EMBL" id="JABFUD020000015">
    <property type="protein sequence ID" value="KAI5069457.1"/>
    <property type="molecule type" value="Genomic_DNA"/>
</dbReference>
<sequence length="976" mass="108152">MADIKEESDSAVVNPPRVGIGVGTGLSGLLALKWALERIVPPDSSVHLLHVQSPLRYIPYAMGGKFPVEKANRETVKRFKEDIRLEKENLLNNYRQLCDKRKVKHTVCYSENDSVQKGLVDQIMKLGITNLVLGTSSQSLLSRAFKKESIPTSVAKHAPGFCTVMVICKGKLCFVKDATESPSSSCSPSSSLSAASEISIPTASETSTSSGTVNEDELMTNERPQDAEGSIWSDVRDSMCISPHNMHLHSASMDISPRPSGSDYLSRTTEFGVPVMMRNYSSPSESWYLQSAPTTPYSRQPWSTIDYSITHPINLYGTGEALASESSNVQDRLPADNSNFQMHDYANQRIPSEDAINPFATVVPSNNTAESAPYSDHDALSQSSLDLGHLDNVDDLPAQRMHVSAPEESVMAVADSDGVVASDSSYLLQKQLHEAKQSADWAQREAEMQACNLKKAEEVVASARKMIVEHERRRDEALKEANLAKQQAIRDANRREEAQAALQVALRERGTLQQMLAEEVRNHQETRAQLETQRRVADAYVVEAETARKRYEEALVNLADVTRKLEVESELRKAAEAKASEESVAKLKAVATLQNEQQKYTEYTFQELQNGTNNFHEDNKLGEGGYGPVFRGKLHHTTVAIKVLAHDGSQGREEFQSEVEVLSRIRHPHMVMLLGACPEKGCIVYEYMANGSLEDRLNCKNGTPPLPWYVRFRICLEVAIALLFLHSRPQPIVHRDLKPGNILLDHHFVSKIGDVGLAKLVPNNLTFSVTMYKESVLVGTFAYMDPDYQRTGVVSCESDVYALGIVMLQLLTGRPAVGVANLVEEAVDRGKFEGVLDKSAGEWPLAEALAIACLSLQCAEPRRKHRPNLEKDVLPQLERIQNVAGLAAANMASAGPSSSGMTPIIPSFFFCPILQEIMESPHIAADGFTYEHDAIKLWLQEHDTSPMTNLRLNHKNLTPNHTLRSAIREWYENGLI</sequence>
<dbReference type="PROSITE" id="PS50011">
    <property type="entry name" value="PROTEIN_KINASE_DOM"/>
    <property type="match status" value="1"/>
</dbReference>
<dbReference type="PROSITE" id="PS51698">
    <property type="entry name" value="U_BOX"/>
    <property type="match status" value="1"/>
</dbReference>
<dbReference type="InterPro" id="IPR003613">
    <property type="entry name" value="Ubox_domain"/>
</dbReference>
<dbReference type="Pfam" id="PF07714">
    <property type="entry name" value="PK_Tyr_Ser-Thr"/>
    <property type="match status" value="1"/>
</dbReference>
<keyword evidence="4" id="KW-0808">Transferase</keyword>
<feature type="coiled-coil region" evidence="8">
    <location>
        <begin position="453"/>
        <end position="578"/>
    </location>
</feature>
<dbReference type="AlphaFoldDB" id="A0A9D4ZCX1"/>
<evidence type="ECO:0000313" key="12">
    <source>
        <dbReference type="EMBL" id="KAI5069457.1"/>
    </source>
</evidence>
<feature type="region of interest" description="Disordered" evidence="9">
    <location>
        <begin position="197"/>
        <end position="229"/>
    </location>
</feature>
<dbReference type="PANTHER" id="PTHR45647">
    <property type="entry name" value="OS02G0152300 PROTEIN"/>
    <property type="match status" value="1"/>
</dbReference>
<dbReference type="SUPFAM" id="SSF52402">
    <property type="entry name" value="Adenine nucleotide alpha hydrolases-like"/>
    <property type="match status" value="1"/>
</dbReference>
<evidence type="ECO:0000256" key="1">
    <source>
        <dbReference type="ARBA" id="ARBA00000900"/>
    </source>
</evidence>
<keyword evidence="13" id="KW-1185">Reference proteome</keyword>
<dbReference type="CDD" id="cd22249">
    <property type="entry name" value="UDM1_RNF168_RNF169-like"/>
    <property type="match status" value="1"/>
</dbReference>
<organism evidence="12 13">
    <name type="scientific">Adiantum capillus-veneris</name>
    <name type="common">Maidenhair fern</name>
    <dbReference type="NCBI Taxonomy" id="13818"/>
    <lineage>
        <taxon>Eukaryota</taxon>
        <taxon>Viridiplantae</taxon>
        <taxon>Streptophyta</taxon>
        <taxon>Embryophyta</taxon>
        <taxon>Tracheophyta</taxon>
        <taxon>Polypodiopsida</taxon>
        <taxon>Polypodiidae</taxon>
        <taxon>Polypodiales</taxon>
        <taxon>Pteridineae</taxon>
        <taxon>Pteridaceae</taxon>
        <taxon>Vittarioideae</taxon>
        <taxon>Adiantum</taxon>
    </lineage>
</organism>
<evidence type="ECO:0000256" key="4">
    <source>
        <dbReference type="ARBA" id="ARBA00022679"/>
    </source>
</evidence>
<dbReference type="SMART" id="SM00220">
    <property type="entry name" value="S_TKc"/>
    <property type="match status" value="1"/>
</dbReference>
<dbReference type="InterPro" id="IPR006016">
    <property type="entry name" value="UspA"/>
</dbReference>
<evidence type="ECO:0000256" key="6">
    <source>
        <dbReference type="ARBA" id="ARBA00022786"/>
    </source>
</evidence>
<dbReference type="PROSITE" id="PS00108">
    <property type="entry name" value="PROTEIN_KINASE_ST"/>
    <property type="match status" value="1"/>
</dbReference>
<keyword evidence="6" id="KW-0833">Ubl conjugation pathway</keyword>
<dbReference type="SUPFAM" id="SSF57850">
    <property type="entry name" value="RING/U-box"/>
    <property type="match status" value="1"/>
</dbReference>
<dbReference type="PANTHER" id="PTHR45647:SF139">
    <property type="entry name" value="OS02G0152300 PROTEIN"/>
    <property type="match status" value="1"/>
</dbReference>
<dbReference type="InterPro" id="IPR001245">
    <property type="entry name" value="Ser-Thr/Tyr_kinase_cat_dom"/>
</dbReference>
<dbReference type="CDD" id="cd16655">
    <property type="entry name" value="RING-Ubox_WDSUB1-like"/>
    <property type="match status" value="1"/>
</dbReference>
<evidence type="ECO:0000313" key="13">
    <source>
        <dbReference type="Proteomes" id="UP000886520"/>
    </source>
</evidence>
<name>A0A9D4ZCX1_ADICA</name>
<dbReference type="Pfam" id="PF00582">
    <property type="entry name" value="Usp"/>
    <property type="match status" value="1"/>
</dbReference>
<dbReference type="InterPro" id="IPR000719">
    <property type="entry name" value="Prot_kinase_dom"/>
</dbReference>
<gene>
    <name evidence="12" type="ORF">GOP47_0015758</name>
</gene>
<dbReference type="InterPro" id="IPR008271">
    <property type="entry name" value="Ser/Thr_kinase_AS"/>
</dbReference>
<evidence type="ECO:0000259" key="11">
    <source>
        <dbReference type="PROSITE" id="PS51698"/>
    </source>
</evidence>
<dbReference type="GO" id="GO:0016567">
    <property type="term" value="P:protein ubiquitination"/>
    <property type="evidence" value="ECO:0007669"/>
    <property type="project" value="InterPro"/>
</dbReference>
<feature type="compositionally biased region" description="Polar residues" evidence="9">
    <location>
        <begin position="201"/>
        <end position="213"/>
    </location>
</feature>
<feature type="domain" description="Protein kinase" evidence="10">
    <location>
        <begin position="615"/>
        <end position="877"/>
    </location>
</feature>
<comment type="pathway">
    <text evidence="2">Protein modification; protein ubiquitination.</text>
</comment>
<evidence type="ECO:0000256" key="3">
    <source>
        <dbReference type="ARBA" id="ARBA00012483"/>
    </source>
</evidence>
<dbReference type="EC" id="2.3.2.27" evidence="3"/>
<comment type="caution">
    <text evidence="12">The sequence shown here is derived from an EMBL/GenBank/DDBJ whole genome shotgun (WGS) entry which is preliminary data.</text>
</comment>
<evidence type="ECO:0000256" key="8">
    <source>
        <dbReference type="SAM" id="Coils"/>
    </source>
</evidence>
<comment type="catalytic activity">
    <reaction evidence="1">
        <text>S-ubiquitinyl-[E2 ubiquitin-conjugating enzyme]-L-cysteine + [acceptor protein]-L-lysine = [E2 ubiquitin-conjugating enzyme]-L-cysteine + N(6)-ubiquitinyl-[acceptor protein]-L-lysine.</text>
        <dbReference type="EC" id="2.3.2.27"/>
    </reaction>
</comment>
<reference evidence="12" key="1">
    <citation type="submission" date="2021-01" db="EMBL/GenBank/DDBJ databases">
        <title>Adiantum capillus-veneris genome.</title>
        <authorList>
            <person name="Fang Y."/>
            <person name="Liao Q."/>
        </authorList>
    </citation>
    <scope>NUCLEOTIDE SEQUENCE</scope>
    <source>
        <strain evidence="12">H3</strain>
        <tissue evidence="12">Leaf</tissue>
    </source>
</reference>
<evidence type="ECO:0000256" key="5">
    <source>
        <dbReference type="ARBA" id="ARBA00022741"/>
    </source>
</evidence>
<dbReference type="Pfam" id="PF04564">
    <property type="entry name" value="U-box"/>
    <property type="match status" value="1"/>
</dbReference>
<dbReference type="Proteomes" id="UP000886520">
    <property type="component" value="Chromosome 15"/>
</dbReference>
<dbReference type="GO" id="GO:0061630">
    <property type="term" value="F:ubiquitin protein ligase activity"/>
    <property type="evidence" value="ECO:0007669"/>
    <property type="project" value="UniProtKB-EC"/>
</dbReference>
<evidence type="ECO:0000256" key="9">
    <source>
        <dbReference type="SAM" id="MobiDB-lite"/>
    </source>
</evidence>
<keyword evidence="5" id="KW-0547">Nucleotide-binding</keyword>
<dbReference type="OrthoDB" id="10064100at2759"/>
<accession>A0A9D4ZCX1</accession>
<evidence type="ECO:0000256" key="7">
    <source>
        <dbReference type="ARBA" id="ARBA00022840"/>
    </source>
</evidence>